<reference evidence="2 3" key="1">
    <citation type="submission" date="2020-04" db="EMBL/GenBank/DDBJ databases">
        <title>MicrobeNet Type strains.</title>
        <authorList>
            <person name="Nicholson A.C."/>
        </authorList>
    </citation>
    <scope>NUCLEOTIDE SEQUENCE [LARGE SCALE GENOMIC DNA]</scope>
    <source>
        <strain evidence="2 3">DSM 44956</strain>
    </source>
</reference>
<accession>A0A7X6L1B0</accession>
<dbReference type="RefSeq" id="WP_157113984.1">
    <property type="nucleotide sequence ID" value="NZ_JAAXOS010000003.1"/>
</dbReference>
<evidence type="ECO:0000313" key="2">
    <source>
        <dbReference type="EMBL" id="NKY25877.1"/>
    </source>
</evidence>
<organism evidence="2 3">
    <name type="scientific">Nocardia gamkensis</name>
    <dbReference type="NCBI Taxonomy" id="352869"/>
    <lineage>
        <taxon>Bacteria</taxon>
        <taxon>Bacillati</taxon>
        <taxon>Actinomycetota</taxon>
        <taxon>Actinomycetes</taxon>
        <taxon>Mycobacteriales</taxon>
        <taxon>Nocardiaceae</taxon>
        <taxon>Nocardia</taxon>
    </lineage>
</organism>
<comment type="caution">
    <text evidence="2">The sequence shown here is derived from an EMBL/GenBank/DDBJ whole genome shotgun (WGS) entry which is preliminary data.</text>
</comment>
<dbReference type="EMBL" id="JAAXOS010000003">
    <property type="protein sequence ID" value="NKY25877.1"/>
    <property type="molecule type" value="Genomic_DNA"/>
</dbReference>
<feature type="region of interest" description="Disordered" evidence="1">
    <location>
        <begin position="1"/>
        <end position="21"/>
    </location>
</feature>
<evidence type="ECO:0000256" key="1">
    <source>
        <dbReference type="SAM" id="MobiDB-lite"/>
    </source>
</evidence>
<proteinExistence type="predicted"/>
<gene>
    <name evidence="2" type="ORF">HGB38_06495</name>
</gene>
<name>A0A7X6L1B0_9NOCA</name>
<evidence type="ECO:0008006" key="4">
    <source>
        <dbReference type="Google" id="ProtNLM"/>
    </source>
</evidence>
<sequence length="122" mass="13939">MAALGKHAARRGGESATHRVLRKRNGRAISYRRYDGLWKRERENLPWARESEVTTYSITETVRAHVRQLFGETVERVYVGQHHDDTAVLTHLRGDVIEALMTITGEPHPLARTKRSQVSPGR</sequence>
<evidence type="ECO:0000313" key="3">
    <source>
        <dbReference type="Proteomes" id="UP000540698"/>
    </source>
</evidence>
<dbReference type="AlphaFoldDB" id="A0A7X6L1B0"/>
<keyword evidence="3" id="KW-1185">Reference proteome</keyword>
<protein>
    <recommendedName>
        <fullName evidence="4">Integrase</fullName>
    </recommendedName>
</protein>
<dbReference type="Proteomes" id="UP000540698">
    <property type="component" value="Unassembled WGS sequence"/>
</dbReference>